<protein>
    <recommendedName>
        <fullName evidence="3">isochorismate synthase</fullName>
        <ecNumber evidence="3">5.4.4.2</ecNumber>
    </recommendedName>
    <alternativeName>
        <fullName evidence="5">Isochorismate mutase</fullName>
    </alternativeName>
</protein>
<evidence type="ECO:0000256" key="6">
    <source>
        <dbReference type="SAM" id="MobiDB-lite"/>
    </source>
</evidence>
<accession>A0ABX7UVZ9</accession>
<sequence>MNELATEFSGDGPPGCDESASFSYRSAHRCIDASGIFERISRPAMLKNADDRAFWLHIKQAMNRAKQAGVEAPIVVGAIPFDASQPSCLYIPKEYQFISASTADAKTLNSIDKINSIISIKNIPEAPQFKSAVASALNYFQNGEIRKVVLSRMVEIELEQKIDRQNIINNLRLRNPGGYHFSLPLPDGGILLGASPELLIRKEGRFIHSQPLAGSAPRHSDSRQDKTNASQLLDSEKDRHEHRIVVDDIRQHLSSLCRDLTLPETPSLLSTDTMWHLATAIRGELAQAETSVIQLACLLHPTPALCGTPTAAARDLIALLEPYDRGVFSGIVGWCDANGDGEWAIAIRCGIVQRRLVRFFAGAGIVAGSEPHKEWAEVSGKLGTMLRAFGLHTEDI</sequence>
<dbReference type="GO" id="GO:0008909">
    <property type="term" value="F:isochorismate synthase activity"/>
    <property type="evidence" value="ECO:0007669"/>
    <property type="project" value="UniProtKB-EC"/>
</dbReference>
<evidence type="ECO:0000256" key="3">
    <source>
        <dbReference type="ARBA" id="ARBA00012824"/>
    </source>
</evidence>
<evidence type="ECO:0000313" key="8">
    <source>
        <dbReference type="EMBL" id="QTF08742.1"/>
    </source>
</evidence>
<evidence type="ECO:0000256" key="1">
    <source>
        <dbReference type="ARBA" id="ARBA00000799"/>
    </source>
</evidence>
<proteinExistence type="inferred from homology"/>
<dbReference type="EC" id="5.4.4.2" evidence="3"/>
<dbReference type="SUPFAM" id="SSF56322">
    <property type="entry name" value="ADC synthase"/>
    <property type="match status" value="1"/>
</dbReference>
<dbReference type="InterPro" id="IPR004561">
    <property type="entry name" value="IsoChor_synthase"/>
</dbReference>
<dbReference type="Gene3D" id="3.60.120.10">
    <property type="entry name" value="Anthranilate synthase"/>
    <property type="match status" value="1"/>
</dbReference>
<dbReference type="NCBIfam" id="TIGR00543">
    <property type="entry name" value="isochor_syn"/>
    <property type="match status" value="1"/>
</dbReference>
<comment type="similarity">
    <text evidence="2">Belongs to the isochorismate synthase family.</text>
</comment>
<dbReference type="EMBL" id="CP050854">
    <property type="protein sequence ID" value="QTF08742.1"/>
    <property type="molecule type" value="Genomic_DNA"/>
</dbReference>
<evidence type="ECO:0000259" key="7">
    <source>
        <dbReference type="Pfam" id="PF00425"/>
    </source>
</evidence>
<dbReference type="PANTHER" id="PTHR42839">
    <property type="entry name" value="ISOCHORISMATE SYNTHASE ENTC"/>
    <property type="match status" value="1"/>
</dbReference>
<evidence type="ECO:0000256" key="4">
    <source>
        <dbReference type="ARBA" id="ARBA00023235"/>
    </source>
</evidence>
<comment type="catalytic activity">
    <reaction evidence="1">
        <text>chorismate = isochorismate</text>
        <dbReference type="Rhea" id="RHEA:18985"/>
        <dbReference type="ChEBI" id="CHEBI:29748"/>
        <dbReference type="ChEBI" id="CHEBI:29780"/>
        <dbReference type="EC" id="5.4.4.2"/>
    </reaction>
</comment>
<dbReference type="Proteomes" id="UP000671960">
    <property type="component" value="Chromosome"/>
</dbReference>
<dbReference type="InterPro" id="IPR015890">
    <property type="entry name" value="Chorismate_C"/>
</dbReference>
<dbReference type="PANTHER" id="PTHR42839:SF2">
    <property type="entry name" value="ISOCHORISMATE SYNTHASE ENTC"/>
    <property type="match status" value="1"/>
</dbReference>
<evidence type="ECO:0000256" key="5">
    <source>
        <dbReference type="ARBA" id="ARBA00041564"/>
    </source>
</evidence>
<dbReference type="PRINTS" id="PR00095">
    <property type="entry name" value="ANTSNTHASEI"/>
</dbReference>
<gene>
    <name evidence="8" type="ORF">HC231_13140</name>
</gene>
<evidence type="ECO:0000256" key="2">
    <source>
        <dbReference type="ARBA" id="ARBA00005297"/>
    </source>
</evidence>
<dbReference type="InterPro" id="IPR019999">
    <property type="entry name" value="Anth_synth_I-like"/>
</dbReference>
<reference evidence="8 9" key="1">
    <citation type="submission" date="2020-03" db="EMBL/GenBank/DDBJ databases">
        <authorList>
            <person name="Bakhshi Ganjeh M."/>
        </authorList>
    </citation>
    <scope>NUCLEOTIDE SEQUENCE [LARGE SCALE GENOMIC DNA]</scope>
    <source>
        <strain evidence="9">Iran 50</strain>
    </source>
</reference>
<name>A0ABX7UVZ9_9GAMM</name>
<keyword evidence="4 8" id="KW-0413">Isomerase</keyword>
<feature type="region of interest" description="Disordered" evidence="6">
    <location>
        <begin position="211"/>
        <end position="234"/>
    </location>
</feature>
<dbReference type="RefSeq" id="WP_208227081.1">
    <property type="nucleotide sequence ID" value="NZ_CP050854.1"/>
</dbReference>
<dbReference type="InterPro" id="IPR005801">
    <property type="entry name" value="ADC_synthase"/>
</dbReference>
<evidence type="ECO:0000313" key="9">
    <source>
        <dbReference type="Proteomes" id="UP000671960"/>
    </source>
</evidence>
<feature type="domain" description="Chorismate-utilising enzyme C-terminal" evidence="7">
    <location>
        <begin position="127"/>
        <end position="381"/>
    </location>
</feature>
<organism evidence="8 9">
    <name type="scientific">Brenneria izadpanahii</name>
    <dbReference type="NCBI Taxonomy" id="2722756"/>
    <lineage>
        <taxon>Bacteria</taxon>
        <taxon>Pseudomonadati</taxon>
        <taxon>Pseudomonadota</taxon>
        <taxon>Gammaproteobacteria</taxon>
        <taxon>Enterobacterales</taxon>
        <taxon>Pectobacteriaceae</taxon>
        <taxon>Brenneria</taxon>
    </lineage>
</organism>
<dbReference type="Pfam" id="PF00425">
    <property type="entry name" value="Chorismate_bind"/>
    <property type="match status" value="1"/>
</dbReference>
<keyword evidence="9" id="KW-1185">Reference proteome</keyword>